<name>A0ABZ1UBG4_9ACTN</name>
<keyword evidence="1" id="KW-0472">Membrane</keyword>
<feature type="transmembrane region" description="Helical" evidence="1">
    <location>
        <begin position="146"/>
        <end position="166"/>
    </location>
</feature>
<feature type="transmembrane region" description="Helical" evidence="1">
    <location>
        <begin position="114"/>
        <end position="134"/>
    </location>
</feature>
<keyword evidence="1" id="KW-0812">Transmembrane</keyword>
<gene>
    <name evidence="2" type="ORF">OHA16_39275</name>
</gene>
<evidence type="ECO:0000313" key="2">
    <source>
        <dbReference type="EMBL" id="WUQ88511.1"/>
    </source>
</evidence>
<dbReference type="Proteomes" id="UP001432222">
    <property type="component" value="Chromosome"/>
</dbReference>
<evidence type="ECO:0000256" key="1">
    <source>
        <dbReference type="SAM" id="Phobius"/>
    </source>
</evidence>
<accession>A0ABZ1UBG4</accession>
<dbReference type="RefSeq" id="WP_328959057.1">
    <property type="nucleotide sequence ID" value="NZ_CP108110.1"/>
</dbReference>
<reference evidence="2" key="1">
    <citation type="submission" date="2022-10" db="EMBL/GenBank/DDBJ databases">
        <title>The complete genomes of actinobacterial strains from the NBC collection.</title>
        <authorList>
            <person name="Joergensen T.S."/>
            <person name="Alvarez Arevalo M."/>
            <person name="Sterndorff E.B."/>
            <person name="Faurdal D."/>
            <person name="Vuksanovic O."/>
            <person name="Mourched A.-S."/>
            <person name="Charusanti P."/>
            <person name="Shaw S."/>
            <person name="Blin K."/>
            <person name="Weber T."/>
        </authorList>
    </citation>
    <scope>NUCLEOTIDE SEQUENCE</scope>
    <source>
        <strain evidence="2">NBC_00222</strain>
    </source>
</reference>
<sequence>MTMPDHVPTPAPIPVAAPTAPAAPWSRWAERAALRCTGVALALTAAGVGAADGAADRFGPAAVVAAAAFAFWAAPPLEEPPHRPHSWPGRLAGSRSTVLAAGSVLLAALGEPPFGRIAAVAALLIGYLLLVDVLGPQRDSARPAHVLAALAASGLVLSVAFAPTGAGEWSRPIALAGLAATGWGVARALRPRPGG</sequence>
<evidence type="ECO:0000313" key="3">
    <source>
        <dbReference type="Proteomes" id="UP001432222"/>
    </source>
</evidence>
<dbReference type="EMBL" id="CP108110">
    <property type="protein sequence ID" value="WUQ88511.1"/>
    <property type="molecule type" value="Genomic_DNA"/>
</dbReference>
<protein>
    <submittedName>
        <fullName evidence="2">Uncharacterized protein</fullName>
    </submittedName>
</protein>
<keyword evidence="1" id="KW-1133">Transmembrane helix</keyword>
<organism evidence="2 3">
    <name type="scientific">Kitasatospora purpeofusca</name>
    <dbReference type="NCBI Taxonomy" id="67352"/>
    <lineage>
        <taxon>Bacteria</taxon>
        <taxon>Bacillati</taxon>
        <taxon>Actinomycetota</taxon>
        <taxon>Actinomycetes</taxon>
        <taxon>Kitasatosporales</taxon>
        <taxon>Streptomycetaceae</taxon>
        <taxon>Kitasatospora</taxon>
    </lineage>
</organism>
<keyword evidence="3" id="KW-1185">Reference proteome</keyword>
<proteinExistence type="predicted"/>